<sequence length="64" mass="6995">MFGDEPALEPDDRFHQSVLSDDAVEAIEAAERSVKEMVLLRCSKVLSMVCKDTASSRQGHGFPG</sequence>
<name>N0B8N3_9HYPH</name>
<dbReference type="KEGG" id="hdt:HYPDE_34728"/>
<dbReference type="HOGENOM" id="CLU_2861704_0_0_5"/>
<gene>
    <name evidence="1" type="ORF">HYPDE_34728</name>
</gene>
<dbReference type="AlphaFoldDB" id="N0B8N3"/>
<accession>N0B8N3</accession>
<proteinExistence type="predicted"/>
<evidence type="ECO:0000313" key="2">
    <source>
        <dbReference type="Proteomes" id="UP000005952"/>
    </source>
</evidence>
<organism evidence="1 2">
    <name type="scientific">Hyphomicrobium denitrificans 1NES1</name>
    <dbReference type="NCBI Taxonomy" id="670307"/>
    <lineage>
        <taxon>Bacteria</taxon>
        <taxon>Pseudomonadati</taxon>
        <taxon>Pseudomonadota</taxon>
        <taxon>Alphaproteobacteria</taxon>
        <taxon>Hyphomicrobiales</taxon>
        <taxon>Hyphomicrobiaceae</taxon>
        <taxon>Hyphomicrobium</taxon>
    </lineage>
</organism>
<keyword evidence="2" id="KW-1185">Reference proteome</keyword>
<dbReference type="STRING" id="670307.HYPDE_34728"/>
<protein>
    <submittedName>
        <fullName evidence="1">Uncharacterized protein</fullName>
    </submittedName>
</protein>
<evidence type="ECO:0000313" key="1">
    <source>
        <dbReference type="EMBL" id="AGK58617.1"/>
    </source>
</evidence>
<reference evidence="1 2" key="1">
    <citation type="journal article" date="2013" name="Genome Announc.">
        <title>Genome sequences for three denitrifying bacterial strains isolated from a uranium- and nitrate-contaminated subsurface environment.</title>
        <authorList>
            <person name="Venkatramanan R."/>
            <person name="Prakash O."/>
            <person name="Woyke T."/>
            <person name="Chain P."/>
            <person name="Goodwin L.A."/>
            <person name="Watson D."/>
            <person name="Brooks S."/>
            <person name="Kostka J.E."/>
            <person name="Green S.J."/>
        </authorList>
    </citation>
    <scope>NUCLEOTIDE SEQUENCE [LARGE SCALE GENOMIC DNA]</scope>
    <source>
        <strain evidence="1 2">1NES1</strain>
    </source>
</reference>
<dbReference type="Proteomes" id="UP000005952">
    <property type="component" value="Chromosome"/>
</dbReference>
<dbReference type="EMBL" id="CP005587">
    <property type="protein sequence ID" value="AGK58617.1"/>
    <property type="molecule type" value="Genomic_DNA"/>
</dbReference>